<feature type="domain" description="Glycerol-3-phosphate dehydrogenase NAD-dependent C-terminal" evidence="9">
    <location>
        <begin position="532"/>
        <end position="683"/>
    </location>
</feature>
<dbReference type="GO" id="GO:0005975">
    <property type="term" value="P:carbohydrate metabolic process"/>
    <property type="evidence" value="ECO:0007669"/>
    <property type="project" value="InterPro"/>
</dbReference>
<dbReference type="Pfam" id="PF01210">
    <property type="entry name" value="NAD_Gly3P_dh_N"/>
    <property type="match status" value="1"/>
</dbReference>
<dbReference type="PANTHER" id="PTHR11728">
    <property type="entry name" value="GLYCEROL-3-PHOSPHATE DEHYDROGENASE"/>
    <property type="match status" value="1"/>
</dbReference>
<evidence type="ECO:0000256" key="7">
    <source>
        <dbReference type="SAM" id="MobiDB-lite"/>
    </source>
</evidence>
<accession>C5H3W0</accession>
<dbReference type="Pfam" id="PF12710">
    <property type="entry name" value="HAD"/>
    <property type="match status" value="1"/>
</dbReference>
<dbReference type="EMBL" id="EU624406">
    <property type="protein sequence ID" value="ACD84643.1"/>
    <property type="molecule type" value="mRNA"/>
</dbReference>
<dbReference type="SUPFAM" id="SSF51735">
    <property type="entry name" value="NAD(P)-binding Rossmann-fold domains"/>
    <property type="match status" value="1"/>
</dbReference>
<proteinExistence type="evidence at transcript level"/>
<evidence type="ECO:0000256" key="4">
    <source>
        <dbReference type="ARBA" id="ARBA00048683"/>
    </source>
</evidence>
<dbReference type="NCBIfam" id="TIGR03376">
    <property type="entry name" value="glycerol3P_DH"/>
    <property type="match status" value="1"/>
</dbReference>
<dbReference type="InterPro" id="IPR023214">
    <property type="entry name" value="HAD_sf"/>
</dbReference>
<comment type="catalytic activity">
    <reaction evidence="4 6">
        <text>sn-glycerol 3-phosphate + NAD(+) = dihydroxyacetone phosphate + NADH + H(+)</text>
        <dbReference type="Rhea" id="RHEA:11092"/>
        <dbReference type="ChEBI" id="CHEBI:15378"/>
        <dbReference type="ChEBI" id="CHEBI:57540"/>
        <dbReference type="ChEBI" id="CHEBI:57597"/>
        <dbReference type="ChEBI" id="CHEBI:57642"/>
        <dbReference type="ChEBI" id="CHEBI:57945"/>
        <dbReference type="EC" id="1.1.1.8"/>
    </reaction>
</comment>
<dbReference type="GO" id="GO:0051287">
    <property type="term" value="F:NAD binding"/>
    <property type="evidence" value="ECO:0007669"/>
    <property type="project" value="UniProtKB-UniRule"/>
</dbReference>
<dbReference type="InterPro" id="IPR006168">
    <property type="entry name" value="G3P_DH_NAD-dep"/>
</dbReference>
<evidence type="ECO:0000256" key="1">
    <source>
        <dbReference type="ARBA" id="ARBA00011009"/>
    </source>
</evidence>
<dbReference type="InterPro" id="IPR008927">
    <property type="entry name" value="6-PGluconate_DH-like_C_sf"/>
</dbReference>
<evidence type="ECO:0000259" key="9">
    <source>
        <dbReference type="Pfam" id="PF07479"/>
    </source>
</evidence>
<dbReference type="SUPFAM" id="SSF48179">
    <property type="entry name" value="6-phosphogluconate dehydrogenase C-terminal domain-like"/>
    <property type="match status" value="1"/>
</dbReference>
<sequence length="695" mass="76136">MILGSSPTLPHASHPARPGPARPDRAAALAGSTRQLLRGTFRPNPAPCSAKGTAKDPFQLSNPRFSSSSNSSTSSSSSVTRVLQPLRAASLEQGVTAPLPPRPQGPTDTVLELWQAADAVVFDVDSTITRDDTLDSLGKFMGLKDEVLRHEAMDGTMNLPDTMAERLAIMNCSPEDIQQFLLEHPPKERLVPGVEELVSALRTRGKEVFLTGGFREVVLPIAEHLGIPAKNVFANSMSWELDDKGQPVRLKEFDMTHPATHSQGKPQALARIRRQYPYNNVVMIGDGISDLEAVNTTGGADLFIHYGGVAEHPQVASRSDWFVRSFDELMRCLKRYKVVMIGSGAWACAAVRMVAQSTAEASRSPASSFVKDVTMWVHEEKHSGRNLTEYINEHHDNPIYLPGVSLGENVVANNNLIDAARDADLLIFCAPHQFMHGICKQLAAARVVKRDAKAISLTKGMRVRAEGPQLISQMISRILGIDCSVLMGANIAADIGREELSEAVVAYSSRDAGILWQQLFQRPYFAINLLPDVPGAEISGTLKNIVAVGAGIGDGLGIGSNSKATILRQGLSEMRKFCKNLYPSVRDDTFFESCGVADVIASSYGGRNRRVSEAWCKRRMSGDTQITFDDLEREMLNGQKLQGVLTSDEVQEILIERGWELDFPLFTTIHRIIHGEVSPDMILRFREAVSMKSLK</sequence>
<dbReference type="Gene3D" id="3.40.50.720">
    <property type="entry name" value="NAD(P)-binding Rossmann-like Domain"/>
    <property type="match status" value="1"/>
</dbReference>
<comment type="similarity">
    <text evidence="1 5">Belongs to the NAD-dependent glycerol-3-phosphate dehydrogenase family.</text>
</comment>
<dbReference type="InterPro" id="IPR006109">
    <property type="entry name" value="G3P_DH_NAD-dep_C"/>
</dbReference>
<dbReference type="InterPro" id="IPR036291">
    <property type="entry name" value="NAD(P)-bd_dom_sf"/>
</dbReference>
<dbReference type="InterPro" id="IPR036412">
    <property type="entry name" value="HAD-like_sf"/>
</dbReference>
<feature type="domain" description="Glycerol-3-phosphate dehydrogenase NAD-dependent N-terminal" evidence="8">
    <location>
        <begin position="337"/>
        <end position="510"/>
    </location>
</feature>
<dbReference type="GO" id="GO:0046168">
    <property type="term" value="P:glycerol-3-phosphate catabolic process"/>
    <property type="evidence" value="ECO:0007669"/>
    <property type="project" value="UniProtKB-UniRule"/>
</dbReference>
<feature type="region of interest" description="Disordered" evidence="7">
    <location>
        <begin position="1"/>
        <end position="81"/>
    </location>
</feature>
<dbReference type="SUPFAM" id="SSF56784">
    <property type="entry name" value="HAD-like"/>
    <property type="match status" value="1"/>
</dbReference>
<dbReference type="InterPro" id="IPR011128">
    <property type="entry name" value="G3P_DH_NAD-dep_N"/>
</dbReference>
<evidence type="ECO:0000256" key="5">
    <source>
        <dbReference type="RuleBase" id="RU000437"/>
    </source>
</evidence>
<dbReference type="GO" id="GO:0141152">
    <property type="term" value="F:glycerol-3-phosphate dehydrogenase (NAD+) activity"/>
    <property type="evidence" value="ECO:0007669"/>
    <property type="project" value="UniProtKB-UniRule"/>
</dbReference>
<dbReference type="PROSITE" id="PS00957">
    <property type="entry name" value="NAD_G3PDH"/>
    <property type="match status" value="1"/>
</dbReference>
<evidence type="ECO:0000256" key="3">
    <source>
        <dbReference type="ARBA" id="ARBA00023027"/>
    </source>
</evidence>
<dbReference type="AlphaFoldDB" id="C5H3W0"/>
<dbReference type="Gene3D" id="1.10.1040.10">
    <property type="entry name" value="N-(1-d-carboxylethyl)-l-norvaline Dehydrogenase, domain 2"/>
    <property type="match status" value="1"/>
</dbReference>
<keyword evidence="2 5" id="KW-0560">Oxidoreductase</keyword>
<dbReference type="PANTHER" id="PTHR11728:SF8">
    <property type="entry name" value="GLYCEROL-3-PHOSPHATE DEHYDROGENASE [NAD(+)]-RELATED"/>
    <property type="match status" value="1"/>
</dbReference>
<dbReference type="GO" id="GO:0005829">
    <property type="term" value="C:cytosol"/>
    <property type="evidence" value="ECO:0007669"/>
    <property type="project" value="TreeGrafter"/>
</dbReference>
<dbReference type="CDD" id="cd04309">
    <property type="entry name" value="HAD_PSP_eu"/>
    <property type="match status" value="1"/>
</dbReference>
<protein>
    <recommendedName>
        <fullName evidence="6">Glycerol-3-phosphate dehydrogenase [NAD(+)]</fullName>
        <ecNumber evidence="6">1.1.1.8</ecNumber>
    </recommendedName>
</protein>
<dbReference type="EC" id="1.1.1.8" evidence="6"/>
<evidence type="ECO:0000256" key="6">
    <source>
        <dbReference type="RuleBase" id="RU361243"/>
    </source>
</evidence>
<reference evidence="10" key="1">
    <citation type="journal article" date="2009" name="Plant Mol. Biol.">
        <title>Cloning and characterization of two novel chloroplastic glycerol-3-phosphate dehydrogenases from Dunaliella viridis.</title>
        <authorList>
            <person name="He Y."/>
            <person name="Meng X."/>
            <person name="Fan Q."/>
            <person name="Sun X."/>
            <person name="Xu Z."/>
            <person name="Song R."/>
        </authorList>
    </citation>
    <scope>NUCLEOTIDE SEQUENCE</scope>
    <source>
        <strain evidence="10">SHU</strain>
    </source>
</reference>
<dbReference type="BRENDA" id="1.1.1.8">
    <property type="organism ID" value="9101"/>
</dbReference>
<keyword evidence="3 5" id="KW-0520">NAD</keyword>
<evidence type="ECO:0000313" key="10">
    <source>
        <dbReference type="EMBL" id="ACD84643.1"/>
    </source>
</evidence>
<dbReference type="Gene3D" id="1.10.150.210">
    <property type="entry name" value="Phosphoserine phosphatase, domain 2"/>
    <property type="match status" value="1"/>
</dbReference>
<feature type="compositionally biased region" description="Low complexity" evidence="7">
    <location>
        <begin position="58"/>
        <end position="81"/>
    </location>
</feature>
<dbReference type="NCBIfam" id="TIGR01488">
    <property type="entry name" value="HAD-SF-IB"/>
    <property type="match status" value="1"/>
</dbReference>
<dbReference type="Gene3D" id="3.40.50.1000">
    <property type="entry name" value="HAD superfamily/HAD-like"/>
    <property type="match status" value="1"/>
</dbReference>
<evidence type="ECO:0000256" key="2">
    <source>
        <dbReference type="ARBA" id="ARBA00023002"/>
    </source>
</evidence>
<gene>
    <name evidence="10" type="primary">GPDH1</name>
</gene>
<dbReference type="GO" id="GO:0042803">
    <property type="term" value="F:protein homodimerization activity"/>
    <property type="evidence" value="ECO:0007669"/>
    <property type="project" value="InterPro"/>
</dbReference>
<dbReference type="InterPro" id="IPR013328">
    <property type="entry name" value="6PGD_dom2"/>
</dbReference>
<dbReference type="PRINTS" id="PR00077">
    <property type="entry name" value="GPDHDRGNASE"/>
</dbReference>
<dbReference type="InterPro" id="IPR017751">
    <property type="entry name" value="G3P_DH_NAD-dep_euk"/>
</dbReference>
<name>C5H3W0_9CHLO</name>
<dbReference type="FunFam" id="1.10.1040.10:FF:000004">
    <property type="entry name" value="Glycerol-3-phosphate dehydrogenase [NAD(+)]"/>
    <property type="match status" value="1"/>
</dbReference>
<organism evidence="10">
    <name type="scientific">Dunaliella viridis</name>
    <dbReference type="NCBI Taxonomy" id="140095"/>
    <lineage>
        <taxon>Eukaryota</taxon>
        <taxon>Viridiplantae</taxon>
        <taxon>Chlorophyta</taxon>
        <taxon>core chlorophytes</taxon>
        <taxon>Chlorophyceae</taxon>
        <taxon>CS clade</taxon>
        <taxon>Chlamydomonadales</taxon>
        <taxon>Dunaliellaceae</taxon>
        <taxon>Dunaliella</taxon>
    </lineage>
</organism>
<evidence type="ECO:0000259" key="8">
    <source>
        <dbReference type="Pfam" id="PF01210"/>
    </source>
</evidence>
<dbReference type="Pfam" id="PF07479">
    <property type="entry name" value="NAD_Gly3P_dh_C"/>
    <property type="match status" value="1"/>
</dbReference>